<dbReference type="Proteomes" id="UP001163603">
    <property type="component" value="Chromosome 1"/>
</dbReference>
<proteinExistence type="predicted"/>
<protein>
    <submittedName>
        <fullName evidence="1">Uncharacterized protein</fullName>
    </submittedName>
</protein>
<dbReference type="EMBL" id="CM047736">
    <property type="protein sequence ID" value="KAJ0053679.1"/>
    <property type="molecule type" value="Genomic_DNA"/>
</dbReference>
<name>A0ACC0ZKY2_9ROSI</name>
<evidence type="ECO:0000313" key="2">
    <source>
        <dbReference type="Proteomes" id="UP001163603"/>
    </source>
</evidence>
<evidence type="ECO:0000313" key="1">
    <source>
        <dbReference type="EMBL" id="KAJ0053679.1"/>
    </source>
</evidence>
<reference evidence="2" key="1">
    <citation type="journal article" date="2023" name="G3 (Bethesda)">
        <title>Genome assembly and association tests identify interacting loci associated with vigor, precocity, and sex in interspecific pistachio rootstocks.</title>
        <authorList>
            <person name="Palmer W."/>
            <person name="Jacygrad E."/>
            <person name="Sagayaradj S."/>
            <person name="Cavanaugh K."/>
            <person name="Han R."/>
            <person name="Bertier L."/>
            <person name="Beede B."/>
            <person name="Kafkas S."/>
            <person name="Golino D."/>
            <person name="Preece J."/>
            <person name="Michelmore R."/>
        </authorList>
    </citation>
    <scope>NUCLEOTIDE SEQUENCE [LARGE SCALE GENOMIC DNA]</scope>
</reference>
<sequence>MHETHDMSQYVEVPKTENNNNASNTQQHNSSLSSSYGTSSSLSALDLLRTGIASRGLDSFIPTPMPADSNTLFSSGFALQDIKPTLSFSIDGLGNRYGSVHGVQENNGGRLNFFPFGELKQLSSTTEVDQNKGQGGSTGYWNGMLGGGQW</sequence>
<accession>A0ACC0ZKY2</accession>
<keyword evidence="2" id="KW-1185">Reference proteome</keyword>
<comment type="caution">
    <text evidence="1">The sequence shown here is derived from an EMBL/GenBank/DDBJ whole genome shotgun (WGS) entry which is preliminary data.</text>
</comment>
<organism evidence="1 2">
    <name type="scientific">Pistacia integerrima</name>
    <dbReference type="NCBI Taxonomy" id="434235"/>
    <lineage>
        <taxon>Eukaryota</taxon>
        <taxon>Viridiplantae</taxon>
        <taxon>Streptophyta</taxon>
        <taxon>Embryophyta</taxon>
        <taxon>Tracheophyta</taxon>
        <taxon>Spermatophyta</taxon>
        <taxon>Magnoliopsida</taxon>
        <taxon>eudicotyledons</taxon>
        <taxon>Gunneridae</taxon>
        <taxon>Pentapetalae</taxon>
        <taxon>rosids</taxon>
        <taxon>malvids</taxon>
        <taxon>Sapindales</taxon>
        <taxon>Anacardiaceae</taxon>
        <taxon>Pistacia</taxon>
    </lineage>
</organism>
<gene>
    <name evidence="1" type="ORF">Pint_00618</name>
</gene>